<gene>
    <name evidence="5" type="ORF">H8709_02150</name>
</gene>
<protein>
    <submittedName>
        <fullName evidence="5">GntR family transcriptional regulator</fullName>
    </submittedName>
</protein>
<dbReference type="InterPro" id="IPR000524">
    <property type="entry name" value="Tscrpt_reg_HTH_GntR"/>
</dbReference>
<organism evidence="5 6">
    <name type="scientific">Zongyangia hominis</name>
    <dbReference type="NCBI Taxonomy" id="2763677"/>
    <lineage>
        <taxon>Bacteria</taxon>
        <taxon>Bacillati</taxon>
        <taxon>Bacillota</taxon>
        <taxon>Clostridia</taxon>
        <taxon>Eubacteriales</taxon>
        <taxon>Oscillospiraceae</taxon>
        <taxon>Zongyangia</taxon>
    </lineage>
</organism>
<accession>A0A926IB00</accession>
<name>A0A926IB00_9FIRM</name>
<dbReference type="PANTHER" id="PTHR30146">
    <property type="entry name" value="LACI-RELATED TRANSCRIPTIONAL REPRESSOR"/>
    <property type="match status" value="1"/>
</dbReference>
<dbReference type="RefSeq" id="WP_262396720.1">
    <property type="nucleotide sequence ID" value="NZ_JACRTC010000001.1"/>
</dbReference>
<evidence type="ECO:0000313" key="6">
    <source>
        <dbReference type="Proteomes" id="UP000660861"/>
    </source>
</evidence>
<dbReference type="Gene3D" id="3.40.50.2300">
    <property type="match status" value="2"/>
</dbReference>
<dbReference type="Pfam" id="PF00392">
    <property type="entry name" value="GntR"/>
    <property type="match status" value="1"/>
</dbReference>
<dbReference type="InterPro" id="IPR036390">
    <property type="entry name" value="WH_DNA-bd_sf"/>
</dbReference>
<keyword evidence="2" id="KW-0238">DNA-binding</keyword>
<comment type="caution">
    <text evidence="5">The sequence shown here is derived from an EMBL/GenBank/DDBJ whole genome shotgun (WGS) entry which is preliminary data.</text>
</comment>
<evidence type="ECO:0000259" key="4">
    <source>
        <dbReference type="PROSITE" id="PS50949"/>
    </source>
</evidence>
<evidence type="ECO:0000256" key="1">
    <source>
        <dbReference type="ARBA" id="ARBA00023015"/>
    </source>
</evidence>
<sequence>MDIKNVPKHVYLREWIRKNIVDKTFANGEKLLSENILAEKFGISRQTVRQAIGALEAEGLLERRRGSGTYICSSSIQSHPKTMNIGVVTTYVDDYIFPGIIKGIDTVLSHYGYGMSLGITYNKVENEGKLLRSLLDKGIDGLIVEATKSALPNPNLDIYKEFDAQGIPYIFINGYYPALSCNKVVMDDDFGGYTAATALINAGHRKIGGIFKSDDIQGHSRYAGFAKALKNSGIILNDSSVVWYTTEDIESFFSGEYDRIILNRLSRCTGVVCYNDQIALKFMDMLSRNEKSVPEDMSLVSFDDSNLATLQSVGITSVAHAGSHLGEQAADRIIKLIENPEEDQTLIIKPQLVERDTVKII</sequence>
<dbReference type="EMBL" id="JACRTC010000001">
    <property type="protein sequence ID" value="MBC8569625.1"/>
    <property type="molecule type" value="Genomic_DNA"/>
</dbReference>
<dbReference type="Pfam" id="PF13377">
    <property type="entry name" value="Peripla_BP_3"/>
    <property type="match status" value="1"/>
</dbReference>
<keyword evidence="1" id="KW-0805">Transcription regulation</keyword>
<reference evidence="5" key="1">
    <citation type="submission" date="2020-08" db="EMBL/GenBank/DDBJ databases">
        <title>Genome public.</title>
        <authorList>
            <person name="Liu C."/>
            <person name="Sun Q."/>
        </authorList>
    </citation>
    <scope>NUCLEOTIDE SEQUENCE</scope>
    <source>
        <strain evidence="5">NSJ-54</strain>
    </source>
</reference>
<dbReference type="AlphaFoldDB" id="A0A926IB00"/>
<dbReference type="InterPro" id="IPR036388">
    <property type="entry name" value="WH-like_DNA-bd_sf"/>
</dbReference>
<dbReference type="InterPro" id="IPR033532">
    <property type="entry name" value="AraR_ligand_bind_dom"/>
</dbReference>
<dbReference type="GO" id="GO:0003700">
    <property type="term" value="F:DNA-binding transcription factor activity"/>
    <property type="evidence" value="ECO:0007669"/>
    <property type="project" value="InterPro"/>
</dbReference>
<dbReference type="Proteomes" id="UP000660861">
    <property type="component" value="Unassembled WGS sequence"/>
</dbReference>
<feature type="domain" description="HTH gntR-type" evidence="4">
    <location>
        <begin position="6"/>
        <end position="74"/>
    </location>
</feature>
<dbReference type="SUPFAM" id="SSF46785">
    <property type="entry name" value="Winged helix' DNA-binding domain"/>
    <property type="match status" value="1"/>
</dbReference>
<dbReference type="InterPro" id="IPR046335">
    <property type="entry name" value="LacI/GalR-like_sensor"/>
</dbReference>
<dbReference type="CDD" id="cd07377">
    <property type="entry name" value="WHTH_GntR"/>
    <property type="match status" value="1"/>
</dbReference>
<dbReference type="CDD" id="cd01541">
    <property type="entry name" value="PBP1_AraR"/>
    <property type="match status" value="1"/>
</dbReference>
<dbReference type="PRINTS" id="PR00035">
    <property type="entry name" value="HTHGNTR"/>
</dbReference>
<dbReference type="Gene3D" id="1.10.10.10">
    <property type="entry name" value="Winged helix-like DNA-binding domain superfamily/Winged helix DNA-binding domain"/>
    <property type="match status" value="1"/>
</dbReference>
<dbReference type="PROSITE" id="PS50949">
    <property type="entry name" value="HTH_GNTR"/>
    <property type="match status" value="1"/>
</dbReference>
<evidence type="ECO:0000313" key="5">
    <source>
        <dbReference type="EMBL" id="MBC8569625.1"/>
    </source>
</evidence>
<keyword evidence="6" id="KW-1185">Reference proteome</keyword>
<evidence type="ECO:0000256" key="3">
    <source>
        <dbReference type="ARBA" id="ARBA00023163"/>
    </source>
</evidence>
<proteinExistence type="predicted"/>
<dbReference type="PANTHER" id="PTHR30146:SF150">
    <property type="entry name" value="ARABINOSE METABOLISM TRANSCRIPTIONAL REPRESSOR"/>
    <property type="match status" value="1"/>
</dbReference>
<evidence type="ECO:0000256" key="2">
    <source>
        <dbReference type="ARBA" id="ARBA00023125"/>
    </source>
</evidence>
<dbReference type="GO" id="GO:0000976">
    <property type="term" value="F:transcription cis-regulatory region binding"/>
    <property type="evidence" value="ECO:0007669"/>
    <property type="project" value="TreeGrafter"/>
</dbReference>
<dbReference type="SMART" id="SM00345">
    <property type="entry name" value="HTH_GNTR"/>
    <property type="match status" value="1"/>
</dbReference>
<dbReference type="InterPro" id="IPR028082">
    <property type="entry name" value="Peripla_BP_I"/>
</dbReference>
<keyword evidence="3" id="KW-0804">Transcription</keyword>
<dbReference type="SUPFAM" id="SSF53822">
    <property type="entry name" value="Periplasmic binding protein-like I"/>
    <property type="match status" value="1"/>
</dbReference>